<feature type="region of interest" description="Disordered" evidence="6">
    <location>
        <begin position="365"/>
        <end position="398"/>
    </location>
</feature>
<evidence type="ECO:0000256" key="3">
    <source>
        <dbReference type="ARBA" id="ARBA00022490"/>
    </source>
</evidence>
<reference evidence="9" key="2">
    <citation type="submission" date="2012-08" db="EMBL/GenBank/DDBJ databases">
        <title>Genome sequence of Kazachstania naganishii.</title>
        <authorList>
            <person name="Gordon J.L."/>
            <person name="Armisen D."/>
            <person name="Proux-Wera E."/>
            <person name="OhEigeartaigh S.S."/>
            <person name="Byrne K.P."/>
            <person name="Wolfe K.H."/>
        </authorList>
    </citation>
    <scope>NUCLEOTIDE SEQUENCE [LARGE SCALE GENOMIC DNA]</scope>
    <source>
        <strain evidence="9">ATCC MYA-139 / BCRC 22969 / CBS 8797 / CCRC 22969 / KCTC 17520 / NBRC 10181 / NCYC 3082</strain>
    </source>
</reference>
<evidence type="ECO:0000256" key="6">
    <source>
        <dbReference type="SAM" id="MobiDB-lite"/>
    </source>
</evidence>
<evidence type="ECO:0000256" key="1">
    <source>
        <dbReference type="ARBA" id="ARBA00004496"/>
    </source>
</evidence>
<dbReference type="GO" id="GO:0010458">
    <property type="term" value="P:exit from mitosis"/>
    <property type="evidence" value="ECO:0007669"/>
    <property type="project" value="EnsemblFungi"/>
</dbReference>
<dbReference type="GO" id="GO:0034399">
    <property type="term" value="C:nuclear periphery"/>
    <property type="evidence" value="ECO:0007669"/>
    <property type="project" value="EnsemblFungi"/>
</dbReference>
<dbReference type="Proteomes" id="UP000006310">
    <property type="component" value="Chromosome 11"/>
</dbReference>
<accession>J7S3B1</accession>
<dbReference type="PANTHER" id="PTHR10527">
    <property type="entry name" value="IMPORTIN BETA"/>
    <property type="match status" value="1"/>
</dbReference>
<dbReference type="STRING" id="1071383.J7S3B1"/>
<evidence type="ECO:0000256" key="5">
    <source>
        <dbReference type="ARBA" id="ARBA00022927"/>
    </source>
</evidence>
<dbReference type="PROSITE" id="PS50166">
    <property type="entry name" value="IMPORTIN_B_NT"/>
    <property type="match status" value="1"/>
</dbReference>
<dbReference type="EMBL" id="HE978324">
    <property type="protein sequence ID" value="CCK72492.1"/>
    <property type="molecule type" value="Genomic_DNA"/>
</dbReference>
<name>J7S3B1_HUIN7</name>
<proteinExistence type="predicted"/>
<gene>
    <name evidence="8" type="primary">KNAG0K01270</name>
    <name evidence="8" type="ordered locus">KNAG_0K01270</name>
</gene>
<keyword evidence="5" id="KW-0653">Protein transport</keyword>
<dbReference type="RefSeq" id="XP_022466737.1">
    <property type="nucleotide sequence ID" value="XM_022610441.1"/>
</dbReference>
<dbReference type="InterPro" id="IPR011989">
    <property type="entry name" value="ARM-like"/>
</dbReference>
<evidence type="ECO:0000256" key="2">
    <source>
        <dbReference type="ARBA" id="ARBA00022448"/>
    </source>
</evidence>
<dbReference type="Gene3D" id="1.25.10.10">
    <property type="entry name" value="Leucine-rich Repeat Variant"/>
    <property type="match status" value="2"/>
</dbReference>
<evidence type="ECO:0000259" key="7">
    <source>
        <dbReference type="PROSITE" id="PS50166"/>
    </source>
</evidence>
<sequence length="923" mass="103520">MSETHWAPEETSVLQLSSLLRESMSPSQEARTIAMDALKTFEGQPEFINYLCYILIEASTNQALCLQCSAEELVSLRATAGLLLKNTMLQRNSGYTAHGMEYVKNNIIRGLQNNGGNKLLGNLTGIVITTLFSTLYRQDRSDVTGVAMLYQLVELSSQGNEGAIKALSKIMEDNGQFFQLEWQSSEGPIKPIQFLTDAFLKFMAQTDQLSTIVRSESIKCLNFAIALQLQYTIIKLDEILTNIFHLAQVDEDDQVRAQLCVSFTTILEVRPDKLVNNLDGIVQFMLHLINTVQEEKVAIEACEFLNGFVTSSHIPKHILQPYVSQIVPVLLAKMVFDEDSILEYESHNEDDAFQDDKDEDIKPVAPHIVKKKTVSEGPKGTGGDSSDEEGDDDDDDGDVDSRWTLRKCSAATLDVMTTILPRDVIEIAFPFLREHLTSDMWYVREATILALGAMAEGIMKYFNEQLPVMIPFLVEQLKDAWAPVRKITCWTLSRFAPWILQDHTEFLIPVLEPIVTTLLDKRKDVQEAAISSVAVFVENCDSELIETLLYSELLASFDKCFQFYKKRNLIILYDAVGRFAEKVELDDVAMQMILPHLINKWSTLQDNDKELWPLLECLSCVVSSLGERFMPMAPNVYDRAHRILCNCVELEAKSQQDPSIVVPEKDFTITSIDLIDGLAQGLGAHCQPLLFPNNDNSLLRVLLECLNDPVPEVRQSVFALLGDIVTYCSPQLMSGTLPHFLKFIGNEIMHNDDPDGAPSVINAVWCLGLISERIDLSEYLIDLTRVLLDVFTTTLQFVDVGILENIAITIGRIGITHPEVFASGAFAHDTVWAKWTSYMSTVESAEEKSSGYMGFIRIVNLSPPQIMTKGTLVSIIEGLSFNVEAEVFAQDILPFLMNHSQQIQAVSHQLTPECIAFLQRFSS</sequence>
<dbReference type="OMA" id="AQEGAMS"/>
<dbReference type="Pfam" id="PF13513">
    <property type="entry name" value="HEAT_EZ"/>
    <property type="match status" value="1"/>
</dbReference>
<dbReference type="HOGENOM" id="CLU_008136_1_1_1"/>
<dbReference type="GO" id="GO:0005934">
    <property type="term" value="C:cellular bud tip"/>
    <property type="evidence" value="ECO:0007669"/>
    <property type="project" value="EnsemblFungi"/>
</dbReference>
<dbReference type="InterPro" id="IPR000357">
    <property type="entry name" value="HEAT"/>
</dbReference>
<dbReference type="AlphaFoldDB" id="J7S3B1"/>
<organism evidence="8 9">
    <name type="scientific">Huiozyma naganishii (strain ATCC MYA-139 / BCRC 22969 / CBS 8797 / KCTC 17520 / NBRC 10181 / NCYC 3082 / Yp74L-3)</name>
    <name type="common">Yeast</name>
    <name type="synonym">Kazachstania naganishii</name>
    <dbReference type="NCBI Taxonomy" id="1071383"/>
    <lineage>
        <taxon>Eukaryota</taxon>
        <taxon>Fungi</taxon>
        <taxon>Dikarya</taxon>
        <taxon>Ascomycota</taxon>
        <taxon>Saccharomycotina</taxon>
        <taxon>Saccharomycetes</taxon>
        <taxon>Saccharomycetales</taxon>
        <taxon>Saccharomycetaceae</taxon>
        <taxon>Huiozyma</taxon>
    </lineage>
</organism>
<dbReference type="GO" id="GO:0005829">
    <property type="term" value="C:cytosol"/>
    <property type="evidence" value="ECO:0007669"/>
    <property type="project" value="EnsemblFungi"/>
</dbReference>
<dbReference type="GeneID" id="34528259"/>
<keyword evidence="3" id="KW-0963">Cytoplasm</keyword>
<comment type="subcellular location">
    <subcellularLocation>
        <location evidence="1">Cytoplasm</location>
    </subcellularLocation>
</comment>
<dbReference type="InterPro" id="IPR016024">
    <property type="entry name" value="ARM-type_fold"/>
</dbReference>
<dbReference type="Pfam" id="PF02985">
    <property type="entry name" value="HEAT"/>
    <property type="match status" value="1"/>
</dbReference>
<feature type="domain" description="Importin N-terminal" evidence="7">
    <location>
        <begin position="34"/>
        <end position="113"/>
    </location>
</feature>
<protein>
    <recommendedName>
        <fullName evidence="7">Importin N-terminal domain-containing protein</fullName>
    </recommendedName>
</protein>
<reference evidence="8 9" key="1">
    <citation type="journal article" date="2011" name="Proc. Natl. Acad. Sci. U.S.A.">
        <title>Evolutionary erosion of yeast sex chromosomes by mating-type switching accidents.</title>
        <authorList>
            <person name="Gordon J.L."/>
            <person name="Armisen D."/>
            <person name="Proux-Wera E."/>
            <person name="Oheigeartaigh S.S."/>
            <person name="Byrne K.P."/>
            <person name="Wolfe K.H."/>
        </authorList>
    </citation>
    <scope>NUCLEOTIDE SEQUENCE [LARGE SCALE GENOMIC DNA]</scope>
    <source>
        <strain evidence="9">ATCC MYA-139 / BCRC 22969 / CBS 8797 / CCRC 22969 / KCTC 17520 / NBRC 10181 / NCYC 3082</strain>
    </source>
</reference>
<evidence type="ECO:0000313" key="9">
    <source>
        <dbReference type="Proteomes" id="UP000006310"/>
    </source>
</evidence>
<dbReference type="eggNOG" id="KOG2023">
    <property type="taxonomic scope" value="Eukaryota"/>
</dbReference>
<keyword evidence="2" id="KW-0813">Transport</keyword>
<feature type="compositionally biased region" description="Acidic residues" evidence="6">
    <location>
        <begin position="385"/>
        <end position="398"/>
    </location>
</feature>
<evidence type="ECO:0000256" key="4">
    <source>
        <dbReference type="ARBA" id="ARBA00022737"/>
    </source>
</evidence>
<evidence type="ECO:0000313" key="8">
    <source>
        <dbReference type="EMBL" id="CCK72492.1"/>
    </source>
</evidence>
<dbReference type="OrthoDB" id="951172at2759"/>
<dbReference type="GO" id="GO:0006606">
    <property type="term" value="P:protein import into nucleus"/>
    <property type="evidence" value="ECO:0007669"/>
    <property type="project" value="EnsemblFungi"/>
</dbReference>
<dbReference type="SUPFAM" id="SSF48371">
    <property type="entry name" value="ARM repeat"/>
    <property type="match status" value="1"/>
</dbReference>
<dbReference type="InterPro" id="IPR040122">
    <property type="entry name" value="Importin_beta"/>
</dbReference>
<keyword evidence="9" id="KW-1185">Reference proteome</keyword>
<dbReference type="GO" id="GO:0031267">
    <property type="term" value="F:small GTPase binding"/>
    <property type="evidence" value="ECO:0007669"/>
    <property type="project" value="InterPro"/>
</dbReference>
<dbReference type="InterPro" id="IPR001494">
    <property type="entry name" value="Importin-beta_N"/>
</dbReference>
<dbReference type="GO" id="GO:0005935">
    <property type="term" value="C:cellular bud neck"/>
    <property type="evidence" value="ECO:0007669"/>
    <property type="project" value="EnsemblFungi"/>
</dbReference>
<dbReference type="GO" id="GO:0008139">
    <property type="term" value="F:nuclear localization sequence binding"/>
    <property type="evidence" value="ECO:0007669"/>
    <property type="project" value="EnsemblFungi"/>
</dbReference>
<dbReference type="KEGG" id="kng:KNAG_0K01270"/>
<keyword evidence="4" id="KW-0677">Repeat</keyword>